<dbReference type="SUPFAM" id="SSF49265">
    <property type="entry name" value="Fibronectin type III"/>
    <property type="match status" value="2"/>
</dbReference>
<feature type="domain" description="Ig-like" evidence="11">
    <location>
        <begin position="339"/>
        <end position="431"/>
    </location>
</feature>
<evidence type="ECO:0000256" key="10">
    <source>
        <dbReference type="SAM" id="Phobius"/>
    </source>
</evidence>
<dbReference type="PROSITE" id="PS50853">
    <property type="entry name" value="FN3"/>
    <property type="match status" value="3"/>
</dbReference>
<dbReference type="InterPro" id="IPR013098">
    <property type="entry name" value="Ig_I-set"/>
</dbReference>
<evidence type="ECO:0000313" key="13">
    <source>
        <dbReference type="EMBL" id="GMT06094.1"/>
    </source>
</evidence>
<feature type="domain" description="Fibronectin type-III" evidence="12">
    <location>
        <begin position="776"/>
        <end position="870"/>
    </location>
</feature>
<feature type="domain" description="Fibronectin type-III" evidence="12">
    <location>
        <begin position="557"/>
        <end position="652"/>
    </location>
</feature>
<dbReference type="InterPro" id="IPR003961">
    <property type="entry name" value="FN3_dom"/>
</dbReference>
<keyword evidence="14" id="KW-1185">Reference proteome</keyword>
<dbReference type="InterPro" id="IPR007110">
    <property type="entry name" value="Ig-like_dom"/>
</dbReference>
<organism evidence="13 14">
    <name type="scientific">Pristionchus entomophagus</name>
    <dbReference type="NCBI Taxonomy" id="358040"/>
    <lineage>
        <taxon>Eukaryota</taxon>
        <taxon>Metazoa</taxon>
        <taxon>Ecdysozoa</taxon>
        <taxon>Nematoda</taxon>
        <taxon>Chromadorea</taxon>
        <taxon>Rhabditida</taxon>
        <taxon>Rhabditina</taxon>
        <taxon>Diplogasteromorpha</taxon>
        <taxon>Diplogasteroidea</taxon>
        <taxon>Neodiplogasteridae</taxon>
        <taxon>Pristionchus</taxon>
    </lineage>
</organism>
<dbReference type="InterPro" id="IPR036179">
    <property type="entry name" value="Ig-like_dom_sf"/>
</dbReference>
<feature type="domain" description="Ig-like" evidence="11">
    <location>
        <begin position="154"/>
        <end position="244"/>
    </location>
</feature>
<feature type="transmembrane region" description="Helical" evidence="10">
    <location>
        <begin position="893"/>
        <end position="914"/>
    </location>
</feature>
<evidence type="ECO:0000256" key="5">
    <source>
        <dbReference type="ARBA" id="ARBA00022989"/>
    </source>
</evidence>
<dbReference type="PANTHER" id="PTHR13817">
    <property type="entry name" value="TITIN"/>
    <property type="match status" value="1"/>
</dbReference>
<keyword evidence="2 10" id="KW-0812">Transmembrane</keyword>
<evidence type="ECO:0000256" key="8">
    <source>
        <dbReference type="ARBA" id="ARBA00023319"/>
    </source>
</evidence>
<evidence type="ECO:0000256" key="7">
    <source>
        <dbReference type="ARBA" id="ARBA00023157"/>
    </source>
</evidence>
<evidence type="ECO:0000256" key="4">
    <source>
        <dbReference type="ARBA" id="ARBA00022737"/>
    </source>
</evidence>
<dbReference type="SMART" id="SM00408">
    <property type="entry name" value="IGc2"/>
    <property type="match status" value="5"/>
</dbReference>
<keyword evidence="3" id="KW-0732">Signal</keyword>
<dbReference type="SMART" id="SM00409">
    <property type="entry name" value="IG"/>
    <property type="match status" value="5"/>
</dbReference>
<reference evidence="13" key="1">
    <citation type="submission" date="2023-10" db="EMBL/GenBank/DDBJ databases">
        <title>Genome assembly of Pristionchus species.</title>
        <authorList>
            <person name="Yoshida K."/>
            <person name="Sommer R.J."/>
        </authorList>
    </citation>
    <scope>NUCLEOTIDE SEQUENCE</scope>
    <source>
        <strain evidence="13">RS0144</strain>
    </source>
</reference>
<dbReference type="GO" id="GO:0045214">
    <property type="term" value="P:sarcomere organization"/>
    <property type="evidence" value="ECO:0007669"/>
    <property type="project" value="TreeGrafter"/>
</dbReference>
<protein>
    <submittedName>
        <fullName evidence="13">Uncharacterized protein</fullName>
    </submittedName>
</protein>
<dbReference type="FunFam" id="2.60.40.10:FF:000032">
    <property type="entry name" value="palladin isoform X1"/>
    <property type="match status" value="1"/>
</dbReference>
<feature type="domain" description="Fibronectin type-III" evidence="12">
    <location>
        <begin position="675"/>
        <end position="774"/>
    </location>
</feature>
<feature type="compositionally biased region" description="Polar residues" evidence="9">
    <location>
        <begin position="1095"/>
        <end position="1113"/>
    </location>
</feature>
<dbReference type="InterPro" id="IPR003599">
    <property type="entry name" value="Ig_sub"/>
</dbReference>
<accession>A0AAV5UGM0</accession>
<dbReference type="GO" id="GO:0031430">
    <property type="term" value="C:M band"/>
    <property type="evidence" value="ECO:0007669"/>
    <property type="project" value="TreeGrafter"/>
</dbReference>
<dbReference type="GO" id="GO:0007399">
    <property type="term" value="P:nervous system development"/>
    <property type="evidence" value="ECO:0007669"/>
    <property type="project" value="UniProtKB-ARBA"/>
</dbReference>
<sequence length="1267" mass="138991">FSCRGEFHVLNHSRVHFYLDADVISDLFCSSMRRVISVVLLVAVAAVLAEEPVITEHPLDVVVPKGSPATLNCQAKPSDAVITWYKDGLPLTTNKEQVTSHRILLDTGSLFLLRVNQGKNGKDADAGTYYCEAKNDDGVARSREGILKIAMLKEEFRSRPRAVQALSGDKAILECSPPRGYPEPIVTWKKDEKEIRISDEEPRMSLHPDGNLVIENVRHTDSGQYVCVATNMVGERISPPARLSVYEKPKFILEPSDITVDVGSSVLFDCRVSGEPQPQISWKKANAQMPAQRAYIAQDNRGLKIDRVQVSDEGEYICNARNPAGSIEASARLRVQAPPAFVLRPQDLTVDQGGRAQFECTSNGQPNPAIYWSKEGSSSVLFAGHASTDGRVTVSQTGELHLSDVRPHDEGNYICAAINSAGSSVAAARLTITGKTLELRAPPIIEFGPANQTMLLDSSAILPCQAIAGRVESSAPSINWLFNGIPVDIEGNTRISQHFGGSLHLADLKKSDSGVYTCRARNEDGESTWTASLMVEEHTNTRAIFFRMPDPSNFPTAPGKPEATNVSHDSLDLTWSAPEKNGASPVSGYVLQYYSPEEAQTWYNVNDYVSGTRHRVRNLKPSQSYMFVVRAENEKGIGPPSPVSSTHTTNIAPINARQDRLVSDEDRRKSLNSDQLIKLEEVKTINSTAVRLFWKKRPGKVDPGVIDGYYVKWRGGNTAEAPLVNVSGEHTDSVVVNGLLPFTNYEFFVIPYSGGLQGVPSNSMDSLTAEAPPSLPPQDVLVRMLNLTTLRISWKPPTADGLNGILKGFQIIIIGKGVKFNRNITTNERAASVTLFHLIPDMSYKIKVSARTGAGIGVPHGTDTIKMDQETLDKHTSQYSDEPWFFSSIKRSWLIVAVVVGIWFLLMFVCVVVVMRRKRNQDLGDRNFIEIKDGSLSVAPGPWGMDAAAYHTAPRMINGTLGHARINGTSHLYTRAPNQHDFYNPYEDNLIGTLGRPGSEPQYQYAQVTGPPNNMSTFYGNQYHDDPSPYATTTLVTTSQQPAWLNDKMLRGPPLPSIPVPNCPPRGFAPTGMDISTGRRSRSSRGSEYKGTGHGSNSDSPPHTDVSYIQSSDGTGGSTNGRSKMSTLDHRRSPPKHNLVDFIPPPPPTAPPPTREDFYGDLGFENSSGKRPTSRNRNAGRSQRDSREDESQRSSLMDENLAKRPPVLEDSSEADGENSDGEVPKRGLRPSQPVMGVSASTLTQSTYESRGSTGRFKSMQRPIRAEQ</sequence>
<dbReference type="CDD" id="cd00063">
    <property type="entry name" value="FN3"/>
    <property type="match status" value="3"/>
</dbReference>
<evidence type="ECO:0000256" key="6">
    <source>
        <dbReference type="ARBA" id="ARBA00023136"/>
    </source>
</evidence>
<keyword evidence="5 10" id="KW-1133">Transmembrane helix</keyword>
<dbReference type="EMBL" id="BTSX01000006">
    <property type="protein sequence ID" value="GMT06094.1"/>
    <property type="molecule type" value="Genomic_DNA"/>
</dbReference>
<name>A0AAV5UGM0_9BILA</name>
<dbReference type="Proteomes" id="UP001432027">
    <property type="component" value="Unassembled WGS sequence"/>
</dbReference>
<gene>
    <name evidence="13" type="ORF">PENTCL1PPCAC_28268</name>
</gene>
<dbReference type="PROSITE" id="PS50835">
    <property type="entry name" value="IG_LIKE"/>
    <property type="match status" value="5"/>
</dbReference>
<dbReference type="FunFam" id="2.60.40.10:FF:002530">
    <property type="entry name" value="CBN-SAX-3 protein"/>
    <property type="match status" value="1"/>
</dbReference>
<feature type="domain" description="Ig-like" evidence="11">
    <location>
        <begin position="442"/>
        <end position="534"/>
    </location>
</feature>
<dbReference type="InterPro" id="IPR050964">
    <property type="entry name" value="Striated_Muscle_Regulatory"/>
</dbReference>
<feature type="domain" description="Ig-like" evidence="11">
    <location>
        <begin position="52"/>
        <end position="147"/>
    </location>
</feature>
<dbReference type="Pfam" id="PF13927">
    <property type="entry name" value="Ig_3"/>
    <property type="match status" value="2"/>
</dbReference>
<dbReference type="AlphaFoldDB" id="A0AAV5UGM0"/>
<dbReference type="InterPro" id="IPR003598">
    <property type="entry name" value="Ig_sub2"/>
</dbReference>
<dbReference type="FunFam" id="2.60.40.10:FF:000930">
    <property type="entry name" value="immunoglobulin superfamily DCC subclass member 3"/>
    <property type="match status" value="1"/>
</dbReference>
<feature type="non-terminal residue" evidence="13">
    <location>
        <position position="1"/>
    </location>
</feature>
<feature type="compositionally biased region" description="Polar residues" evidence="9">
    <location>
        <begin position="1165"/>
        <end position="1180"/>
    </location>
</feature>
<dbReference type="FunFam" id="2.60.40.10:FF:000008">
    <property type="entry name" value="roundabout homolog 2 isoform X2"/>
    <property type="match status" value="2"/>
</dbReference>
<dbReference type="Gene3D" id="2.60.40.10">
    <property type="entry name" value="Immunoglobulins"/>
    <property type="match status" value="8"/>
</dbReference>
<proteinExistence type="predicted"/>
<comment type="caution">
    <text evidence="13">The sequence shown here is derived from an EMBL/GenBank/DDBJ whole genome shotgun (WGS) entry which is preliminary data.</text>
</comment>
<dbReference type="InterPro" id="IPR036116">
    <property type="entry name" value="FN3_sf"/>
</dbReference>
<keyword evidence="6 10" id="KW-0472">Membrane</keyword>
<evidence type="ECO:0000259" key="12">
    <source>
        <dbReference type="PROSITE" id="PS50853"/>
    </source>
</evidence>
<dbReference type="Pfam" id="PF00041">
    <property type="entry name" value="fn3"/>
    <property type="match status" value="3"/>
</dbReference>
<feature type="compositionally biased region" description="Pro residues" evidence="9">
    <location>
        <begin position="1143"/>
        <end position="1153"/>
    </location>
</feature>
<dbReference type="PRINTS" id="PR00014">
    <property type="entry name" value="FNTYPEIII"/>
</dbReference>
<dbReference type="SUPFAM" id="SSF48726">
    <property type="entry name" value="Immunoglobulin"/>
    <property type="match status" value="5"/>
</dbReference>
<dbReference type="GO" id="GO:0016020">
    <property type="term" value="C:membrane"/>
    <property type="evidence" value="ECO:0007669"/>
    <property type="project" value="UniProtKB-SubCell"/>
</dbReference>
<evidence type="ECO:0000259" key="11">
    <source>
        <dbReference type="PROSITE" id="PS50835"/>
    </source>
</evidence>
<dbReference type="Pfam" id="PF07679">
    <property type="entry name" value="I-set"/>
    <property type="match status" value="3"/>
</dbReference>
<dbReference type="InterPro" id="IPR013783">
    <property type="entry name" value="Ig-like_fold"/>
</dbReference>
<dbReference type="SMART" id="SM00060">
    <property type="entry name" value="FN3"/>
    <property type="match status" value="3"/>
</dbReference>
<keyword evidence="8" id="KW-0393">Immunoglobulin domain</keyword>
<comment type="subcellular location">
    <subcellularLocation>
        <location evidence="1">Membrane</location>
        <topology evidence="1">Single-pass membrane protein</topology>
    </subcellularLocation>
</comment>
<dbReference type="PANTHER" id="PTHR13817:SF172">
    <property type="entry name" value="IG-LIKE DOMAIN-CONTAINING PROTEIN"/>
    <property type="match status" value="1"/>
</dbReference>
<keyword evidence="4" id="KW-0677">Repeat</keyword>
<feature type="domain" description="Ig-like" evidence="11">
    <location>
        <begin position="249"/>
        <end position="334"/>
    </location>
</feature>
<feature type="region of interest" description="Disordered" evidence="9">
    <location>
        <begin position="1046"/>
        <end position="1267"/>
    </location>
</feature>
<keyword evidence="7" id="KW-1015">Disulfide bond</keyword>
<evidence type="ECO:0000256" key="2">
    <source>
        <dbReference type="ARBA" id="ARBA00022692"/>
    </source>
</evidence>
<feature type="compositionally biased region" description="Pro residues" evidence="9">
    <location>
        <begin position="1053"/>
        <end position="1064"/>
    </location>
</feature>
<evidence type="ECO:0000256" key="9">
    <source>
        <dbReference type="SAM" id="MobiDB-lite"/>
    </source>
</evidence>
<feature type="compositionally biased region" description="Acidic residues" evidence="9">
    <location>
        <begin position="1210"/>
        <end position="1220"/>
    </location>
</feature>
<feature type="compositionally biased region" description="Basic and acidic residues" evidence="9">
    <location>
        <begin position="1182"/>
        <end position="1192"/>
    </location>
</feature>
<evidence type="ECO:0000256" key="3">
    <source>
        <dbReference type="ARBA" id="ARBA00022729"/>
    </source>
</evidence>
<evidence type="ECO:0000256" key="1">
    <source>
        <dbReference type="ARBA" id="ARBA00004167"/>
    </source>
</evidence>
<evidence type="ECO:0000313" key="14">
    <source>
        <dbReference type="Proteomes" id="UP001432027"/>
    </source>
</evidence>
<feature type="compositionally biased region" description="Polar residues" evidence="9">
    <location>
        <begin position="1238"/>
        <end position="1252"/>
    </location>
</feature>